<dbReference type="EMBL" id="CP101527">
    <property type="protein sequence ID" value="UZW76495.1"/>
    <property type="molecule type" value="Genomic_DNA"/>
</dbReference>
<evidence type="ECO:0000313" key="3">
    <source>
        <dbReference type="Proteomes" id="UP001164472"/>
    </source>
</evidence>
<evidence type="ECO:0000313" key="2">
    <source>
        <dbReference type="EMBL" id="UZW76495.1"/>
    </source>
</evidence>
<organism evidence="2 3">
    <name type="scientific">Alkalimarinus sediminis</name>
    <dbReference type="NCBI Taxonomy" id="1632866"/>
    <lineage>
        <taxon>Bacteria</taxon>
        <taxon>Pseudomonadati</taxon>
        <taxon>Pseudomonadota</taxon>
        <taxon>Gammaproteobacteria</taxon>
        <taxon>Alteromonadales</taxon>
        <taxon>Alteromonadaceae</taxon>
        <taxon>Alkalimarinus</taxon>
    </lineage>
</organism>
<dbReference type="RefSeq" id="WP_251811763.1">
    <property type="nucleotide sequence ID" value="NZ_CP101527.1"/>
</dbReference>
<protein>
    <submittedName>
        <fullName evidence="2">NAD(P)H-binding protein</fullName>
    </submittedName>
</protein>
<dbReference type="InterPro" id="IPR036291">
    <property type="entry name" value="NAD(P)-bd_dom_sf"/>
</dbReference>
<dbReference type="AlphaFoldDB" id="A0A9E8HLG8"/>
<reference evidence="2" key="1">
    <citation type="submission" date="2022-07" db="EMBL/GenBank/DDBJ databases">
        <title>Alkalimarinus sp. nov., isolated from gut of a Alitta virens.</title>
        <authorList>
            <person name="Yang A.I."/>
            <person name="Shin N.-R."/>
        </authorList>
    </citation>
    <scope>NUCLEOTIDE SEQUENCE</scope>
    <source>
        <strain evidence="2">FA028</strain>
    </source>
</reference>
<dbReference type="InterPro" id="IPR016040">
    <property type="entry name" value="NAD(P)-bd_dom"/>
</dbReference>
<dbReference type="SUPFAM" id="SSF51735">
    <property type="entry name" value="NAD(P)-binding Rossmann-fold domains"/>
    <property type="match status" value="1"/>
</dbReference>
<keyword evidence="3" id="KW-1185">Reference proteome</keyword>
<feature type="domain" description="NAD(P)-binding" evidence="1">
    <location>
        <begin position="11"/>
        <end position="156"/>
    </location>
</feature>
<dbReference type="PANTHER" id="PTHR14097">
    <property type="entry name" value="OXIDOREDUCTASE HTATIP2"/>
    <property type="match status" value="1"/>
</dbReference>
<evidence type="ECO:0000259" key="1">
    <source>
        <dbReference type="Pfam" id="PF13460"/>
    </source>
</evidence>
<dbReference type="PANTHER" id="PTHR14097:SF7">
    <property type="entry name" value="OXIDOREDUCTASE HTATIP2"/>
    <property type="match status" value="1"/>
</dbReference>
<dbReference type="Gene3D" id="3.40.50.720">
    <property type="entry name" value="NAD(P)-binding Rossmann-like Domain"/>
    <property type="match status" value="1"/>
</dbReference>
<gene>
    <name evidence="2" type="ORF">NNL22_07895</name>
</gene>
<dbReference type="KEGG" id="asem:NNL22_07895"/>
<sequence length="229" mass="25208">MSHRRKALVVGATGLIGGECVRQALALDSYSEVVVFGRRKLSLAHSRLTQIIGPLAEAEALLKDCKVDDVFCCLGTTIKKAKTQANFKTVDYEYPVSIAEVMLNNGAEHFCVVSATGANASSYFFYNRVKGELEKKLESLGYPYLTIMRPSLLVGDRDEVRLGESLSAAVGAVIKPLMKGPLLEISPVDADKVARVMVREAEKIKDGLRYQNRLVIKSREIQEYDHKGA</sequence>
<name>A0A9E8HLG8_9ALTE</name>
<dbReference type="Pfam" id="PF13460">
    <property type="entry name" value="NAD_binding_10"/>
    <property type="match status" value="1"/>
</dbReference>
<accession>A0A9E8HLG8</accession>
<dbReference type="Proteomes" id="UP001164472">
    <property type="component" value="Chromosome"/>
</dbReference>
<proteinExistence type="predicted"/>